<dbReference type="OrthoDB" id="9783139at2"/>
<dbReference type="GO" id="GO:0045892">
    <property type="term" value="P:negative regulation of DNA-templated transcription"/>
    <property type="evidence" value="ECO:0007669"/>
    <property type="project" value="UniProtKB-UniRule"/>
</dbReference>
<dbReference type="InterPro" id="IPR029016">
    <property type="entry name" value="GAF-like_dom_sf"/>
</dbReference>
<dbReference type="InterPro" id="IPR021153">
    <property type="entry name" value="HrcA_C"/>
</dbReference>
<keyword evidence="3 6" id="KW-0346">Stress response</keyword>
<evidence type="ECO:0000313" key="9">
    <source>
        <dbReference type="Proteomes" id="UP000040453"/>
    </source>
</evidence>
<evidence type="ECO:0000256" key="2">
    <source>
        <dbReference type="ARBA" id="ARBA00023015"/>
    </source>
</evidence>
<dbReference type="InterPro" id="IPR002571">
    <property type="entry name" value="HrcA"/>
</dbReference>
<protein>
    <recommendedName>
        <fullName evidence="6">Heat-inducible transcription repressor HrcA</fullName>
    </recommendedName>
</protein>
<keyword evidence="1 6" id="KW-0678">Repressor</keyword>
<dbReference type="PANTHER" id="PTHR34824:SF1">
    <property type="entry name" value="HEAT-INDUCIBLE TRANSCRIPTION REPRESSOR HRCA"/>
    <property type="match status" value="1"/>
</dbReference>
<dbReference type="GO" id="GO:0003677">
    <property type="term" value="F:DNA binding"/>
    <property type="evidence" value="ECO:0007669"/>
    <property type="project" value="InterPro"/>
</dbReference>
<keyword evidence="9" id="KW-1185">Reference proteome</keyword>
<dbReference type="NCBIfam" id="TIGR00331">
    <property type="entry name" value="hrcA"/>
    <property type="match status" value="1"/>
</dbReference>
<dbReference type="HAMAP" id="MF_00081">
    <property type="entry name" value="HrcA"/>
    <property type="match status" value="1"/>
</dbReference>
<accession>A0A0A1MM83</accession>
<dbReference type="FunFam" id="1.10.10.10:FF:000049">
    <property type="entry name" value="Heat-inducible transcription repressor HrcA"/>
    <property type="match status" value="1"/>
</dbReference>
<dbReference type="Gene3D" id="3.30.390.60">
    <property type="entry name" value="Heat-inducible transcription repressor hrca homolog, domain 3"/>
    <property type="match status" value="1"/>
</dbReference>
<dbReference type="InterPro" id="IPR036388">
    <property type="entry name" value="WH-like_DNA-bd_sf"/>
</dbReference>
<keyword evidence="2 6" id="KW-0805">Transcription regulation</keyword>
<organism evidence="8 9">
    <name type="scientific">Oceanobacillus oncorhynchi</name>
    <dbReference type="NCBI Taxonomy" id="545501"/>
    <lineage>
        <taxon>Bacteria</taxon>
        <taxon>Bacillati</taxon>
        <taxon>Bacillota</taxon>
        <taxon>Bacilli</taxon>
        <taxon>Bacillales</taxon>
        <taxon>Bacillaceae</taxon>
        <taxon>Oceanobacillus</taxon>
    </lineage>
</organism>
<feature type="domain" description="Heat-inducible transcription repressor HrcA C-terminal" evidence="7">
    <location>
        <begin position="103"/>
        <end position="320"/>
    </location>
</feature>
<dbReference type="SUPFAM" id="SSF46785">
    <property type="entry name" value="Winged helix' DNA-binding domain"/>
    <property type="match status" value="1"/>
</dbReference>
<dbReference type="PIRSF" id="PIRSF005485">
    <property type="entry name" value="HrcA"/>
    <property type="match status" value="1"/>
</dbReference>
<dbReference type="RefSeq" id="WP_042534852.1">
    <property type="nucleotide sequence ID" value="NZ_CDGG01000001.1"/>
</dbReference>
<keyword evidence="4 6" id="KW-0804">Transcription</keyword>
<evidence type="ECO:0000256" key="5">
    <source>
        <dbReference type="ARBA" id="ARBA00055319"/>
    </source>
</evidence>
<dbReference type="Proteomes" id="UP000040453">
    <property type="component" value="Unassembled WGS sequence"/>
</dbReference>
<dbReference type="PANTHER" id="PTHR34824">
    <property type="entry name" value="HEAT-INDUCIBLE TRANSCRIPTION REPRESSOR HRCA"/>
    <property type="match status" value="1"/>
</dbReference>
<dbReference type="InterPro" id="IPR023120">
    <property type="entry name" value="WHTH_transcript_rep_HrcA_IDD"/>
</dbReference>
<dbReference type="SUPFAM" id="SSF55781">
    <property type="entry name" value="GAF domain-like"/>
    <property type="match status" value="1"/>
</dbReference>
<dbReference type="EMBL" id="CDGG01000001">
    <property type="protein sequence ID" value="CEI84198.1"/>
    <property type="molecule type" value="Genomic_DNA"/>
</dbReference>
<comment type="function">
    <text evidence="5 6">Negative regulator of class I heat shock genes (grpE-dnaK-dnaJ and groELS operons). Prevents heat-shock induction of these operons.</text>
</comment>
<evidence type="ECO:0000256" key="6">
    <source>
        <dbReference type="HAMAP-Rule" id="MF_00081"/>
    </source>
</evidence>
<comment type="similarity">
    <text evidence="6">Belongs to the HrcA family.</text>
</comment>
<evidence type="ECO:0000256" key="4">
    <source>
        <dbReference type="ARBA" id="ARBA00023163"/>
    </source>
</evidence>
<gene>
    <name evidence="6 8" type="primary">hrcA</name>
    <name evidence="8" type="ORF">BN997_04141</name>
</gene>
<dbReference type="AlphaFoldDB" id="A0A0A1MM83"/>
<sequence>MLTDRQLMILQVIIDDFIESAKPVGSRALSKKDTLPYSAATIRNEMADLEESGFLEKTHTSSGRVPSEKGYRYYVDHLIGPEIHQHGLGIIERLTNNGIYEFEQIVQTAAEALSKLTNYTSIILGPEMFEATVKQIQVLALSDQSAVAILVTNTGHVEHRSFTLPKGVSSSDIEKLVNILNDRLQGVPLYRIPEVIQNEVASLMMKYMNGVDSSINWIRTLFTQEQAVKLYFGGKANILMQPEFNDVDRIRSFYSLMEREDEIVNLLKNSNQGIKVSIGHENEVEEIKDLSLITASYHIGGGQMGTIALLGPTRMEYKKVLSLMEIISKEMTGAMGKWYSDKS</sequence>
<evidence type="ECO:0000259" key="7">
    <source>
        <dbReference type="Pfam" id="PF01628"/>
    </source>
</evidence>
<dbReference type="Gene3D" id="1.10.10.10">
    <property type="entry name" value="Winged helix-like DNA-binding domain superfamily/Winged helix DNA-binding domain"/>
    <property type="match status" value="1"/>
</dbReference>
<name>A0A0A1MM83_9BACI</name>
<proteinExistence type="inferred from homology"/>
<evidence type="ECO:0000256" key="3">
    <source>
        <dbReference type="ARBA" id="ARBA00023016"/>
    </source>
</evidence>
<dbReference type="Gene3D" id="3.30.450.40">
    <property type="match status" value="1"/>
</dbReference>
<dbReference type="Pfam" id="PF01628">
    <property type="entry name" value="HrcA"/>
    <property type="match status" value="1"/>
</dbReference>
<reference evidence="8 9" key="1">
    <citation type="submission" date="2014-11" db="EMBL/GenBank/DDBJ databases">
        <authorList>
            <person name="Urmite Genomes Urmite Genomes"/>
        </authorList>
    </citation>
    <scope>NUCLEOTIDE SEQUENCE [LARGE SCALE GENOMIC DNA]</scope>
    <source>
        <strain evidence="8 9">Oc5</strain>
    </source>
</reference>
<dbReference type="InterPro" id="IPR036390">
    <property type="entry name" value="WH_DNA-bd_sf"/>
</dbReference>
<dbReference type="STRING" id="545501.BN997_04141"/>
<evidence type="ECO:0000313" key="8">
    <source>
        <dbReference type="EMBL" id="CEI84198.1"/>
    </source>
</evidence>
<evidence type="ECO:0000256" key="1">
    <source>
        <dbReference type="ARBA" id="ARBA00022491"/>
    </source>
</evidence>